<name>A0A5J4QP86_9EUKA</name>
<accession>A0A5J4QP86</accession>
<gene>
    <name evidence="2" type="ORF">EZS28_054373</name>
</gene>
<protein>
    <submittedName>
        <fullName evidence="2">Uncharacterized protein</fullName>
    </submittedName>
</protein>
<proteinExistence type="predicted"/>
<dbReference type="Proteomes" id="UP000324800">
    <property type="component" value="Unassembled WGS sequence"/>
</dbReference>
<keyword evidence="1" id="KW-0732">Signal</keyword>
<evidence type="ECO:0000313" key="2">
    <source>
        <dbReference type="EMBL" id="KAA6322939.1"/>
    </source>
</evidence>
<comment type="caution">
    <text evidence="2">The sequence shown here is derived from an EMBL/GenBank/DDBJ whole genome shotgun (WGS) entry which is preliminary data.</text>
</comment>
<dbReference type="AlphaFoldDB" id="A0A5J4QP86"/>
<evidence type="ECO:0000313" key="3">
    <source>
        <dbReference type="Proteomes" id="UP000324800"/>
    </source>
</evidence>
<feature type="chain" id="PRO_5023805674" evidence="1">
    <location>
        <begin position="17"/>
        <end position="47"/>
    </location>
</feature>
<sequence length="47" mass="5181">FIVFVSISKLAAVVISLETLISDYLKGSIIPHYVSWPLAVVPLLKHC</sequence>
<feature type="non-terminal residue" evidence="2">
    <location>
        <position position="1"/>
    </location>
</feature>
<feature type="signal peptide" evidence="1">
    <location>
        <begin position="1"/>
        <end position="16"/>
    </location>
</feature>
<dbReference type="EMBL" id="SNRW01044780">
    <property type="protein sequence ID" value="KAA6322939.1"/>
    <property type="molecule type" value="Genomic_DNA"/>
</dbReference>
<reference evidence="2 3" key="1">
    <citation type="submission" date="2019-03" db="EMBL/GenBank/DDBJ databases">
        <title>Single cell metagenomics reveals metabolic interactions within the superorganism composed of flagellate Streblomastix strix and complex community of Bacteroidetes bacteria on its surface.</title>
        <authorList>
            <person name="Treitli S.C."/>
            <person name="Kolisko M."/>
            <person name="Husnik F."/>
            <person name="Keeling P."/>
            <person name="Hampl V."/>
        </authorList>
    </citation>
    <scope>NUCLEOTIDE SEQUENCE [LARGE SCALE GENOMIC DNA]</scope>
    <source>
        <strain evidence="2">ST1C</strain>
    </source>
</reference>
<evidence type="ECO:0000256" key="1">
    <source>
        <dbReference type="SAM" id="SignalP"/>
    </source>
</evidence>
<organism evidence="2 3">
    <name type="scientific">Streblomastix strix</name>
    <dbReference type="NCBI Taxonomy" id="222440"/>
    <lineage>
        <taxon>Eukaryota</taxon>
        <taxon>Metamonada</taxon>
        <taxon>Preaxostyla</taxon>
        <taxon>Oxymonadida</taxon>
        <taxon>Streblomastigidae</taxon>
        <taxon>Streblomastix</taxon>
    </lineage>
</organism>